<gene>
    <name evidence="2" type="ORF">D0Y65_011077</name>
</gene>
<dbReference type="SMR" id="A0A445KJA2"/>
<dbReference type="Proteomes" id="UP000289340">
    <property type="component" value="Chromosome 5"/>
</dbReference>
<evidence type="ECO:0008006" key="4">
    <source>
        <dbReference type="Google" id="ProtNLM"/>
    </source>
</evidence>
<protein>
    <recommendedName>
        <fullName evidence="4">Transmembrane protein</fullName>
    </recommendedName>
</protein>
<evidence type="ECO:0000313" key="3">
    <source>
        <dbReference type="Proteomes" id="UP000289340"/>
    </source>
</evidence>
<sequence length="140" mass="15693">MVDSDLPPSPNDFLFPPIDHENLQIASQTPPSPPSPQPFDSRLRGWISISFHILRSKLSSLMQRGPIWSIGLPSAALLMSCWIFISIRKKITLTPNEARLVNIIKDKDRKIAKLLHQIAQMNEILIDRHKALVAKAAAAE</sequence>
<dbReference type="PANTHER" id="PTHR37206:SF1">
    <property type="entry name" value="TRANSMEMBRANE PROTEIN"/>
    <property type="match status" value="1"/>
</dbReference>
<keyword evidence="1" id="KW-0472">Membrane</keyword>
<keyword evidence="1" id="KW-0812">Transmembrane</keyword>
<dbReference type="Gramene" id="XM_028375565.1">
    <property type="protein sequence ID" value="XP_028231366.1"/>
    <property type="gene ID" value="LOC114411838"/>
</dbReference>
<keyword evidence="1" id="KW-1133">Transmembrane helix</keyword>
<dbReference type="PANTHER" id="PTHR37206">
    <property type="entry name" value="TRANSMEMBRANE PROTEIN"/>
    <property type="match status" value="1"/>
</dbReference>
<comment type="caution">
    <text evidence="2">The sequence shown here is derived from an EMBL/GenBank/DDBJ whole genome shotgun (WGS) entry which is preliminary data.</text>
</comment>
<dbReference type="AlphaFoldDB" id="A0A445KJA2"/>
<evidence type="ECO:0000256" key="1">
    <source>
        <dbReference type="SAM" id="Phobius"/>
    </source>
</evidence>
<keyword evidence="3" id="KW-1185">Reference proteome</keyword>
<name>A0A445KJA2_GLYSO</name>
<dbReference type="EMBL" id="QZWG01000005">
    <property type="protein sequence ID" value="RZC10650.1"/>
    <property type="molecule type" value="Genomic_DNA"/>
</dbReference>
<organism evidence="2 3">
    <name type="scientific">Glycine soja</name>
    <name type="common">Wild soybean</name>
    <dbReference type="NCBI Taxonomy" id="3848"/>
    <lineage>
        <taxon>Eukaryota</taxon>
        <taxon>Viridiplantae</taxon>
        <taxon>Streptophyta</taxon>
        <taxon>Embryophyta</taxon>
        <taxon>Tracheophyta</taxon>
        <taxon>Spermatophyta</taxon>
        <taxon>Magnoliopsida</taxon>
        <taxon>eudicotyledons</taxon>
        <taxon>Gunneridae</taxon>
        <taxon>Pentapetalae</taxon>
        <taxon>rosids</taxon>
        <taxon>fabids</taxon>
        <taxon>Fabales</taxon>
        <taxon>Fabaceae</taxon>
        <taxon>Papilionoideae</taxon>
        <taxon>50 kb inversion clade</taxon>
        <taxon>NPAAA clade</taxon>
        <taxon>indigoferoid/millettioid clade</taxon>
        <taxon>Phaseoleae</taxon>
        <taxon>Glycine</taxon>
        <taxon>Glycine subgen. Soja</taxon>
    </lineage>
</organism>
<proteinExistence type="predicted"/>
<reference evidence="2 3" key="1">
    <citation type="submission" date="2018-09" db="EMBL/GenBank/DDBJ databases">
        <title>A high-quality reference genome of wild soybean provides a powerful tool to mine soybean genomes.</title>
        <authorList>
            <person name="Xie M."/>
            <person name="Chung C.Y.L."/>
            <person name="Li M.-W."/>
            <person name="Wong F.-L."/>
            <person name="Chan T.-F."/>
            <person name="Lam H.-M."/>
        </authorList>
    </citation>
    <scope>NUCLEOTIDE SEQUENCE [LARGE SCALE GENOMIC DNA]</scope>
    <source>
        <strain evidence="3">cv. W05</strain>
        <tissue evidence="2">Hypocotyl of etiolated seedlings</tissue>
    </source>
</reference>
<evidence type="ECO:0000313" key="2">
    <source>
        <dbReference type="EMBL" id="RZC10650.1"/>
    </source>
</evidence>
<accession>A0A445KJA2</accession>
<feature type="transmembrane region" description="Helical" evidence="1">
    <location>
        <begin position="67"/>
        <end position="85"/>
    </location>
</feature>